<dbReference type="RefSeq" id="WP_151860279.1">
    <property type="nucleotide sequence ID" value="NZ_WBZC01000011.1"/>
</dbReference>
<dbReference type="PANTHER" id="PTHR30536">
    <property type="entry name" value="ALTRONATE/GALACTARATE DEHYDRATASE"/>
    <property type="match status" value="1"/>
</dbReference>
<evidence type="ECO:0000313" key="3">
    <source>
        <dbReference type="EMBL" id="KAB3536963.1"/>
    </source>
</evidence>
<name>A0A6I0FFF2_9FIRM</name>
<protein>
    <submittedName>
        <fullName evidence="3">UxaA family hydrolase</fullName>
    </submittedName>
</protein>
<proteinExistence type="predicted"/>
<gene>
    <name evidence="3" type="ORF">F8154_03865</name>
</gene>
<dbReference type="Gene3D" id="2.30.130.110">
    <property type="match status" value="1"/>
</dbReference>
<dbReference type="Proteomes" id="UP000432715">
    <property type="component" value="Unassembled WGS sequence"/>
</dbReference>
<dbReference type="PANTHER" id="PTHR30536:SF5">
    <property type="entry name" value="ALTRONATE DEHYDRATASE"/>
    <property type="match status" value="1"/>
</dbReference>
<evidence type="ECO:0000256" key="1">
    <source>
        <dbReference type="ARBA" id="ARBA00023239"/>
    </source>
</evidence>
<sequence length="96" mass="10497">MLRLIIAHTKDNVATIVQDVAPGDVITIGENSQRMDISVNNNIPCYHKVALADIKKGEAVIKYGEVIGKASSDIKRGDYVHIHNLESTRGRGDIKS</sequence>
<reference evidence="3 4" key="1">
    <citation type="submission" date="2019-10" db="EMBL/GenBank/DDBJ databases">
        <title>Alkaliphilus serpentinus sp. nov. and Alkaliphilus pronyensis sp. nov., two novel anaerobic alkaliphilic species isolated from the serpentinized-hosted hydrothermal field of the Prony Bay (New Caledonia).</title>
        <authorList>
            <person name="Postec A."/>
        </authorList>
    </citation>
    <scope>NUCLEOTIDE SEQUENCE [LARGE SCALE GENOMIC DNA]</scope>
    <source>
        <strain evidence="3 4">LacV</strain>
    </source>
</reference>
<keyword evidence="4" id="KW-1185">Reference proteome</keyword>
<comment type="caution">
    <text evidence="3">The sequence shown here is derived from an EMBL/GenBank/DDBJ whole genome shotgun (WGS) entry which is preliminary data.</text>
</comment>
<keyword evidence="1" id="KW-0456">Lyase</keyword>
<dbReference type="GO" id="GO:0019698">
    <property type="term" value="P:D-galacturonate catabolic process"/>
    <property type="evidence" value="ECO:0007669"/>
    <property type="project" value="TreeGrafter"/>
</dbReference>
<organism evidence="3 4">
    <name type="scientific">Alkaliphilus pronyensis</name>
    <dbReference type="NCBI Taxonomy" id="1482732"/>
    <lineage>
        <taxon>Bacteria</taxon>
        <taxon>Bacillati</taxon>
        <taxon>Bacillota</taxon>
        <taxon>Clostridia</taxon>
        <taxon>Peptostreptococcales</taxon>
        <taxon>Natronincolaceae</taxon>
        <taxon>Alkaliphilus</taxon>
    </lineage>
</organism>
<dbReference type="AlphaFoldDB" id="A0A6I0FFF2"/>
<dbReference type="InterPro" id="IPR044144">
    <property type="entry name" value="SAF_UxaA/GarD"/>
</dbReference>
<dbReference type="InterPro" id="IPR013974">
    <property type="entry name" value="SAF"/>
</dbReference>
<accession>A0A6I0FFF2</accession>
<keyword evidence="3" id="KW-0378">Hydrolase</keyword>
<dbReference type="Pfam" id="PF08666">
    <property type="entry name" value="SAF"/>
    <property type="match status" value="1"/>
</dbReference>
<dbReference type="EMBL" id="WBZC01000011">
    <property type="protein sequence ID" value="KAB3536963.1"/>
    <property type="molecule type" value="Genomic_DNA"/>
</dbReference>
<dbReference type="GO" id="GO:0016787">
    <property type="term" value="F:hydrolase activity"/>
    <property type="evidence" value="ECO:0007669"/>
    <property type="project" value="UniProtKB-KW"/>
</dbReference>
<feature type="domain" description="SAF" evidence="2">
    <location>
        <begin position="11"/>
        <end position="86"/>
    </location>
</feature>
<evidence type="ECO:0000259" key="2">
    <source>
        <dbReference type="SMART" id="SM00858"/>
    </source>
</evidence>
<dbReference type="OrthoDB" id="9804574at2"/>
<evidence type="ECO:0000313" key="4">
    <source>
        <dbReference type="Proteomes" id="UP000432715"/>
    </source>
</evidence>
<dbReference type="GO" id="GO:0016829">
    <property type="term" value="F:lyase activity"/>
    <property type="evidence" value="ECO:0007669"/>
    <property type="project" value="UniProtKB-KW"/>
</dbReference>
<dbReference type="CDD" id="cd11613">
    <property type="entry name" value="SAF_AH_GD"/>
    <property type="match status" value="1"/>
</dbReference>
<dbReference type="SMART" id="SM00858">
    <property type="entry name" value="SAF"/>
    <property type="match status" value="1"/>
</dbReference>
<dbReference type="InterPro" id="IPR052172">
    <property type="entry name" value="UxaA_altronate/galactarate_dh"/>
</dbReference>